<keyword evidence="2 4" id="KW-0238">DNA-binding</keyword>
<dbReference type="Pfam" id="PF00589">
    <property type="entry name" value="Phage_integrase"/>
    <property type="match status" value="1"/>
</dbReference>
<dbReference type="PROSITE" id="PS51900">
    <property type="entry name" value="CB"/>
    <property type="match status" value="1"/>
</dbReference>
<evidence type="ECO:0000259" key="6">
    <source>
        <dbReference type="PROSITE" id="PS51900"/>
    </source>
</evidence>
<dbReference type="Proteomes" id="UP001320209">
    <property type="component" value="Chromosome"/>
</dbReference>
<dbReference type="InterPro" id="IPR004107">
    <property type="entry name" value="Integrase_SAM-like_N"/>
</dbReference>
<evidence type="ECO:0000256" key="1">
    <source>
        <dbReference type="ARBA" id="ARBA00022908"/>
    </source>
</evidence>
<dbReference type="InterPro" id="IPR010998">
    <property type="entry name" value="Integrase_recombinase_N"/>
</dbReference>
<dbReference type="InterPro" id="IPR044068">
    <property type="entry name" value="CB"/>
</dbReference>
<dbReference type="PROSITE" id="PS51898">
    <property type="entry name" value="TYR_RECOMBINASE"/>
    <property type="match status" value="1"/>
</dbReference>
<feature type="domain" description="Core-binding (CB)" evidence="6">
    <location>
        <begin position="21"/>
        <end position="112"/>
    </location>
</feature>
<dbReference type="PANTHER" id="PTHR30349">
    <property type="entry name" value="PHAGE INTEGRASE-RELATED"/>
    <property type="match status" value="1"/>
</dbReference>
<evidence type="ECO:0000259" key="5">
    <source>
        <dbReference type="PROSITE" id="PS51898"/>
    </source>
</evidence>
<evidence type="ECO:0000256" key="3">
    <source>
        <dbReference type="ARBA" id="ARBA00023172"/>
    </source>
</evidence>
<sequence length="330" mass="37069">MNDVGGSEDKLEESLSLGVAISSDELLYEFLVWIQFYKGRSEMTAKTYRSAIAGFFEFLSEHFAEEVTLSTVLRVSAQDIRAFFSRRIGMDVTKQSNAVGMSAIKMLYKFLDEIGLKPSSKIHVMSRPRVGKKLPRPLSMDDAVTVVEGAGDKCWKDMRDDAIFTLIYACGLRISEALSIKIEDWENMDGCITVVGKGKKARKVPILRMAKEKIDAYLTECPYSAEDKRRSLFISVTGKPMYPGAVQKKMRIMRRAVGMSESATPHSLRHSFASHLLENGANIRDIQELLGHASLKATQVYTKVSASAMKERYMKSHPSVLMRNKKDPDE</sequence>
<dbReference type="InterPro" id="IPR002104">
    <property type="entry name" value="Integrase_catalytic"/>
</dbReference>
<dbReference type="InterPro" id="IPR013762">
    <property type="entry name" value="Integrase-like_cat_sf"/>
</dbReference>
<dbReference type="Pfam" id="PF02899">
    <property type="entry name" value="Phage_int_SAM_1"/>
    <property type="match status" value="1"/>
</dbReference>
<dbReference type="InterPro" id="IPR050090">
    <property type="entry name" value="Tyrosine_recombinase_XerCD"/>
</dbReference>
<keyword evidence="8" id="KW-1185">Reference proteome</keyword>
<organism evidence="7 8">
    <name type="scientific">Candidatus Hydrogenosomobacter endosymbioticus</name>
    <dbReference type="NCBI Taxonomy" id="2558174"/>
    <lineage>
        <taxon>Bacteria</taxon>
        <taxon>Pseudomonadati</taxon>
        <taxon>Pseudomonadota</taxon>
        <taxon>Alphaproteobacteria</taxon>
        <taxon>Holosporales</taxon>
        <taxon>Holosporaceae</taxon>
        <taxon>Candidatus Hydrogenosomobacter</taxon>
    </lineage>
</organism>
<dbReference type="PANTHER" id="PTHR30349:SF90">
    <property type="entry name" value="TYROSINE RECOMBINASE XERD"/>
    <property type="match status" value="1"/>
</dbReference>
<dbReference type="InterPro" id="IPR011010">
    <property type="entry name" value="DNA_brk_join_enz"/>
</dbReference>
<name>A0ABM7V9I1_9PROT</name>
<accession>A0ABM7V9I1</accession>
<gene>
    <name evidence="7" type="primary">xerC</name>
    <name evidence="7" type="ORF">HYD_5750</name>
</gene>
<evidence type="ECO:0000313" key="8">
    <source>
        <dbReference type="Proteomes" id="UP001320209"/>
    </source>
</evidence>
<reference evidence="7" key="1">
    <citation type="submission" date="2021-10" db="EMBL/GenBank/DDBJ databases">
        <title>Genome Sequence of The Candidatus Hydrogeosomobacter endosymbioticus, an Intracellular Bacterial Symbiont of the Anaerobic Ciliate GW7.</title>
        <authorList>
            <person name="Shiohama Y."/>
            <person name="Shinzato N."/>
        </authorList>
    </citation>
    <scope>NUCLEOTIDE SEQUENCE [LARGE SCALE GENOMIC DNA]</scope>
    <source>
        <strain evidence="7">200920</strain>
    </source>
</reference>
<dbReference type="EMBL" id="AP025225">
    <property type="protein sequence ID" value="BDB96442.1"/>
    <property type="molecule type" value="Genomic_DNA"/>
</dbReference>
<evidence type="ECO:0000256" key="2">
    <source>
        <dbReference type="ARBA" id="ARBA00023125"/>
    </source>
</evidence>
<protein>
    <submittedName>
        <fullName evidence="7">Tyrosine recombinase XerC</fullName>
    </submittedName>
</protein>
<keyword evidence="1" id="KW-0229">DNA integration</keyword>
<dbReference type="SUPFAM" id="SSF47823">
    <property type="entry name" value="lambda integrase-like, N-terminal domain"/>
    <property type="match status" value="1"/>
</dbReference>
<dbReference type="SUPFAM" id="SSF56349">
    <property type="entry name" value="DNA breaking-rejoining enzymes"/>
    <property type="match status" value="1"/>
</dbReference>
<dbReference type="Gene3D" id="1.10.150.130">
    <property type="match status" value="1"/>
</dbReference>
<evidence type="ECO:0000313" key="7">
    <source>
        <dbReference type="EMBL" id="BDB96442.1"/>
    </source>
</evidence>
<proteinExistence type="predicted"/>
<feature type="domain" description="Tyr recombinase" evidence="5">
    <location>
        <begin position="133"/>
        <end position="314"/>
    </location>
</feature>
<dbReference type="RefSeq" id="WP_236864820.1">
    <property type="nucleotide sequence ID" value="NZ_AP025225.1"/>
</dbReference>
<dbReference type="Gene3D" id="1.10.443.10">
    <property type="entry name" value="Intergrase catalytic core"/>
    <property type="match status" value="1"/>
</dbReference>
<evidence type="ECO:0000256" key="4">
    <source>
        <dbReference type="PROSITE-ProRule" id="PRU01248"/>
    </source>
</evidence>
<keyword evidence="3" id="KW-0233">DNA recombination</keyword>